<keyword evidence="3 9" id="KW-1003">Cell membrane</keyword>
<dbReference type="Proteomes" id="UP000001037">
    <property type="component" value="Chromosome"/>
</dbReference>
<evidence type="ECO:0000256" key="6">
    <source>
        <dbReference type="ARBA" id="ARBA00022989"/>
    </source>
</evidence>
<dbReference type="HOGENOM" id="CLU_086034_3_2_2"/>
<evidence type="ECO:0000256" key="3">
    <source>
        <dbReference type="ARBA" id="ARBA00022475"/>
    </source>
</evidence>
<evidence type="ECO:0000256" key="2">
    <source>
        <dbReference type="ARBA" id="ARBA00022448"/>
    </source>
</evidence>
<evidence type="ECO:0000256" key="9">
    <source>
        <dbReference type="HAMAP-Rule" id="MF_00236"/>
    </source>
</evidence>
<feature type="region of interest" description="Disordered" evidence="10">
    <location>
        <begin position="47"/>
        <end position="69"/>
    </location>
</feature>
<dbReference type="PANTHER" id="PTHR42982">
    <property type="entry name" value="SEC-INDEPENDENT PROTEIN TRANSLOCASE PROTEIN TATA"/>
    <property type="match status" value="1"/>
</dbReference>
<dbReference type="GO" id="GO:0043953">
    <property type="term" value="P:protein transport by the Tat complex"/>
    <property type="evidence" value="ECO:0007669"/>
    <property type="project" value="UniProtKB-UniRule"/>
</dbReference>
<evidence type="ECO:0000256" key="5">
    <source>
        <dbReference type="ARBA" id="ARBA00022927"/>
    </source>
</evidence>
<dbReference type="GeneID" id="80263371"/>
<keyword evidence="12" id="KW-1185">Reference proteome</keyword>
<dbReference type="EMBL" id="CP002838">
    <property type="protein sequence ID" value="AEM39283.1"/>
    <property type="molecule type" value="Genomic_DNA"/>
</dbReference>
<evidence type="ECO:0000313" key="12">
    <source>
        <dbReference type="Proteomes" id="UP000001037"/>
    </source>
</evidence>
<comment type="subunit">
    <text evidence="9">Forms a complex with TatC.</text>
</comment>
<proteinExistence type="inferred from homology"/>
<dbReference type="InterPro" id="IPR006312">
    <property type="entry name" value="TatA/E"/>
</dbReference>
<comment type="similarity">
    <text evidence="9">Belongs to the TatA/E family.</text>
</comment>
<feature type="transmembrane region" description="Helical" evidence="9">
    <location>
        <begin position="6"/>
        <end position="23"/>
    </location>
</feature>
<dbReference type="InterPro" id="IPR003369">
    <property type="entry name" value="TatA/B/E"/>
</dbReference>
<keyword evidence="7 9" id="KW-0811">Translocation</keyword>
<keyword evidence="5 9" id="KW-0653">Protein transport</keyword>
<dbReference type="KEGG" id="pfm:Pyrfu_1425"/>
<organism evidence="11 12">
    <name type="scientific">Pyrolobus fumarii (strain DSM 11204 / 1A)</name>
    <dbReference type="NCBI Taxonomy" id="694429"/>
    <lineage>
        <taxon>Archaea</taxon>
        <taxon>Thermoproteota</taxon>
        <taxon>Thermoprotei</taxon>
        <taxon>Desulfurococcales</taxon>
        <taxon>Pyrodictiaceae</taxon>
        <taxon>Pyrolobus</taxon>
    </lineage>
</organism>
<dbReference type="NCBIfam" id="NF011430">
    <property type="entry name" value="PRK14861.1"/>
    <property type="match status" value="1"/>
</dbReference>
<keyword evidence="2 9" id="KW-0813">Transport</keyword>
<evidence type="ECO:0000256" key="7">
    <source>
        <dbReference type="ARBA" id="ARBA00023010"/>
    </source>
</evidence>
<dbReference type="HAMAP" id="MF_00236">
    <property type="entry name" value="TatA_E"/>
    <property type="match status" value="1"/>
</dbReference>
<reference evidence="11 12" key="1">
    <citation type="journal article" date="2011" name="Stand. Genomic Sci.">
        <title>Complete genome sequence of the hyperthermophilic chemolithoautotroph Pyrolobus fumarii type strain (1A).</title>
        <authorList>
            <person name="Anderson I."/>
            <person name="Goker M."/>
            <person name="Nolan M."/>
            <person name="Lucas S."/>
            <person name="Hammon N."/>
            <person name="Deshpande S."/>
            <person name="Cheng J.F."/>
            <person name="Tapia R."/>
            <person name="Han C."/>
            <person name="Goodwin L."/>
            <person name="Pitluck S."/>
            <person name="Huntemann M."/>
            <person name="Liolios K."/>
            <person name="Ivanova N."/>
            <person name="Pagani I."/>
            <person name="Mavromatis K."/>
            <person name="Ovchinikova G."/>
            <person name="Pati A."/>
            <person name="Chen A."/>
            <person name="Palaniappan K."/>
            <person name="Land M."/>
            <person name="Hauser L."/>
            <person name="Brambilla E.M."/>
            <person name="Huber H."/>
            <person name="Yasawong M."/>
            <person name="Rohde M."/>
            <person name="Spring S."/>
            <person name="Abt B."/>
            <person name="Sikorski J."/>
            <person name="Wirth R."/>
            <person name="Detter J.C."/>
            <person name="Woyke T."/>
            <person name="Bristow J."/>
            <person name="Eisen J.A."/>
            <person name="Markowitz V."/>
            <person name="Hugenholtz P."/>
            <person name="Kyrpides N.C."/>
            <person name="Klenk H.P."/>
            <person name="Lapidus A."/>
        </authorList>
    </citation>
    <scope>NUCLEOTIDE SEQUENCE [LARGE SCALE GENOMIC DNA]</scope>
    <source>
        <strain evidence="12">DSM 11204 / 1A</strain>
    </source>
</reference>
<evidence type="ECO:0000256" key="10">
    <source>
        <dbReference type="SAM" id="MobiDB-lite"/>
    </source>
</evidence>
<gene>
    <name evidence="9" type="primary">tatA</name>
    <name evidence="11" type="ordered locus">Pyrfu_1425</name>
</gene>
<dbReference type="eggNOG" id="arCOG02694">
    <property type="taxonomic scope" value="Archaea"/>
</dbReference>
<sequence>MSAWPFQGMEWVIILVIVLLIFGPKKLPELARGLGQALYEFRKASQGLVEEEEKKEKEGEKESKVSKEDEELIRKLAEKMGISTEGKSIEELKKEIIEKAKSEQQSEASSGSKK</sequence>
<accession>G0EH59</accession>
<comment type="function">
    <text evidence="9">Part of the twin-arginine translocation (Tat) system that transports large folded proteins containing a characteristic twin-arginine motif in their signal peptide across membranes. TatA could form the protein-conducting channel of the Tat system.</text>
</comment>
<dbReference type="GO" id="GO:0008320">
    <property type="term" value="F:protein transmembrane transporter activity"/>
    <property type="evidence" value="ECO:0007669"/>
    <property type="project" value="UniProtKB-UniRule"/>
</dbReference>
<dbReference type="Gene3D" id="1.20.5.3310">
    <property type="match status" value="1"/>
</dbReference>
<evidence type="ECO:0000313" key="11">
    <source>
        <dbReference type="EMBL" id="AEM39283.1"/>
    </source>
</evidence>
<dbReference type="PANTHER" id="PTHR42982:SF1">
    <property type="entry name" value="SEC-INDEPENDENT PROTEIN TRANSLOCASE PROTEIN TATA"/>
    <property type="match status" value="1"/>
</dbReference>
<feature type="compositionally biased region" description="Basic and acidic residues" evidence="10">
    <location>
        <begin position="52"/>
        <end position="69"/>
    </location>
</feature>
<comment type="subcellular location">
    <subcellularLocation>
        <location evidence="1 9">Cell membrane</location>
        <topology evidence="1 9">Single-pass membrane protein</topology>
    </subcellularLocation>
</comment>
<keyword evidence="6 9" id="KW-1133">Transmembrane helix</keyword>
<protein>
    <recommendedName>
        <fullName evidence="9">Sec-independent protein translocase protein TatA</fullName>
    </recommendedName>
</protein>
<keyword evidence="4 9" id="KW-0812">Transmembrane</keyword>
<dbReference type="NCBIfam" id="TIGR01411">
    <property type="entry name" value="tatAE"/>
    <property type="match status" value="1"/>
</dbReference>
<dbReference type="RefSeq" id="WP_014026960.1">
    <property type="nucleotide sequence ID" value="NC_015931.1"/>
</dbReference>
<evidence type="ECO:0000256" key="8">
    <source>
        <dbReference type="ARBA" id="ARBA00023136"/>
    </source>
</evidence>
<dbReference type="InParanoid" id="G0EH59"/>
<dbReference type="AlphaFoldDB" id="G0EH59"/>
<keyword evidence="8 9" id="KW-0472">Membrane</keyword>
<dbReference type="Pfam" id="PF02416">
    <property type="entry name" value="TatA_B_E"/>
    <property type="match status" value="1"/>
</dbReference>
<dbReference type="GO" id="GO:0033281">
    <property type="term" value="C:TAT protein transport complex"/>
    <property type="evidence" value="ECO:0007669"/>
    <property type="project" value="UniProtKB-UniRule"/>
</dbReference>
<evidence type="ECO:0000256" key="1">
    <source>
        <dbReference type="ARBA" id="ARBA00004162"/>
    </source>
</evidence>
<evidence type="ECO:0000256" key="4">
    <source>
        <dbReference type="ARBA" id="ARBA00022692"/>
    </source>
</evidence>
<dbReference type="STRING" id="694429.Pyrfu_1425"/>
<name>G0EH59_PYRF1</name>